<keyword evidence="6" id="KW-1185">Reference proteome</keyword>
<protein>
    <recommendedName>
        <fullName evidence="4">HTH marR-type domain-containing protein</fullName>
    </recommendedName>
</protein>
<evidence type="ECO:0000256" key="3">
    <source>
        <dbReference type="ARBA" id="ARBA00023163"/>
    </source>
</evidence>
<dbReference type="PRINTS" id="PR00598">
    <property type="entry name" value="HTHMARR"/>
</dbReference>
<dbReference type="PROSITE" id="PS01117">
    <property type="entry name" value="HTH_MARR_1"/>
    <property type="match status" value="1"/>
</dbReference>
<evidence type="ECO:0000256" key="2">
    <source>
        <dbReference type="ARBA" id="ARBA00023125"/>
    </source>
</evidence>
<name>A0ABQ2GY66_9PSED</name>
<sequence length="146" mass="16203">MKIANYGALLTLIGRRLKRGAQVGQLSLNEMLVMSAVEQLGKEATPSAIAAHVSLRSSNLAELLSDLEAKGFIVRRQALPDRRKTLVELSLQGLRILKQCQKLQTDWLRQAIKTRLTPDEQNQLLATGTLLEKLYAYTEADCNAKS</sequence>
<dbReference type="RefSeq" id="WP_188867055.1">
    <property type="nucleotide sequence ID" value="NZ_BMNW01000007.1"/>
</dbReference>
<dbReference type="InterPro" id="IPR023187">
    <property type="entry name" value="Tscrpt_reg_MarR-type_CS"/>
</dbReference>
<keyword evidence="1" id="KW-0805">Transcription regulation</keyword>
<dbReference type="InterPro" id="IPR036388">
    <property type="entry name" value="WH-like_DNA-bd_sf"/>
</dbReference>
<dbReference type="SMART" id="SM00347">
    <property type="entry name" value="HTH_MARR"/>
    <property type="match status" value="1"/>
</dbReference>
<gene>
    <name evidence="5" type="ORF">GCM10009425_31170</name>
</gene>
<evidence type="ECO:0000259" key="4">
    <source>
        <dbReference type="PROSITE" id="PS50995"/>
    </source>
</evidence>
<comment type="caution">
    <text evidence="5">The sequence shown here is derived from an EMBL/GenBank/DDBJ whole genome shotgun (WGS) entry which is preliminary data.</text>
</comment>
<evidence type="ECO:0000256" key="1">
    <source>
        <dbReference type="ARBA" id="ARBA00023015"/>
    </source>
</evidence>
<proteinExistence type="predicted"/>
<dbReference type="InterPro" id="IPR052526">
    <property type="entry name" value="HTH-type_Bedaq_tolerance"/>
</dbReference>
<evidence type="ECO:0000313" key="5">
    <source>
        <dbReference type="EMBL" id="GGM17984.1"/>
    </source>
</evidence>
<feature type="domain" description="HTH marR-type" evidence="4">
    <location>
        <begin position="1"/>
        <end position="136"/>
    </location>
</feature>
<keyword evidence="3" id="KW-0804">Transcription</keyword>
<dbReference type="InterPro" id="IPR000835">
    <property type="entry name" value="HTH_MarR-typ"/>
</dbReference>
<dbReference type="Proteomes" id="UP000616499">
    <property type="component" value="Unassembled WGS sequence"/>
</dbReference>
<dbReference type="Gene3D" id="1.10.10.10">
    <property type="entry name" value="Winged helix-like DNA-binding domain superfamily/Winged helix DNA-binding domain"/>
    <property type="match status" value="1"/>
</dbReference>
<dbReference type="Pfam" id="PF01047">
    <property type="entry name" value="MarR"/>
    <property type="match status" value="1"/>
</dbReference>
<dbReference type="InterPro" id="IPR036390">
    <property type="entry name" value="WH_DNA-bd_sf"/>
</dbReference>
<evidence type="ECO:0000313" key="6">
    <source>
        <dbReference type="Proteomes" id="UP000616499"/>
    </source>
</evidence>
<dbReference type="Gene3D" id="1.10.287.100">
    <property type="match status" value="1"/>
</dbReference>
<accession>A0ABQ2GY66</accession>
<dbReference type="PANTHER" id="PTHR39515">
    <property type="entry name" value="CONSERVED PROTEIN"/>
    <property type="match status" value="1"/>
</dbReference>
<dbReference type="EMBL" id="BMNW01000007">
    <property type="protein sequence ID" value="GGM17984.1"/>
    <property type="molecule type" value="Genomic_DNA"/>
</dbReference>
<organism evidence="5 6">
    <name type="scientific">Pseudomonas asuensis</name>
    <dbReference type="NCBI Taxonomy" id="1825787"/>
    <lineage>
        <taxon>Bacteria</taxon>
        <taxon>Pseudomonadati</taxon>
        <taxon>Pseudomonadota</taxon>
        <taxon>Gammaproteobacteria</taxon>
        <taxon>Pseudomonadales</taxon>
        <taxon>Pseudomonadaceae</taxon>
        <taxon>Pseudomonas</taxon>
    </lineage>
</organism>
<keyword evidence="2" id="KW-0238">DNA-binding</keyword>
<dbReference type="PROSITE" id="PS50995">
    <property type="entry name" value="HTH_MARR_2"/>
    <property type="match status" value="1"/>
</dbReference>
<reference evidence="6" key="1">
    <citation type="journal article" date="2019" name="Int. J. Syst. Evol. Microbiol.">
        <title>The Global Catalogue of Microorganisms (GCM) 10K type strain sequencing project: providing services to taxonomists for standard genome sequencing and annotation.</title>
        <authorList>
            <consortium name="The Broad Institute Genomics Platform"/>
            <consortium name="The Broad Institute Genome Sequencing Center for Infectious Disease"/>
            <person name="Wu L."/>
            <person name="Ma J."/>
        </authorList>
    </citation>
    <scope>NUCLEOTIDE SEQUENCE [LARGE SCALE GENOMIC DNA]</scope>
    <source>
        <strain evidence="6">JCM 13501</strain>
    </source>
</reference>
<dbReference type="PANTHER" id="PTHR39515:SF2">
    <property type="entry name" value="HTH-TYPE TRANSCRIPTIONAL REGULATOR RV0880"/>
    <property type="match status" value="1"/>
</dbReference>
<dbReference type="SUPFAM" id="SSF46785">
    <property type="entry name" value="Winged helix' DNA-binding domain"/>
    <property type="match status" value="1"/>
</dbReference>